<dbReference type="PROSITE" id="PS51379">
    <property type="entry name" value="4FE4S_FER_2"/>
    <property type="match status" value="1"/>
</dbReference>
<keyword evidence="4" id="KW-0560">Oxidoreductase</keyword>
<evidence type="ECO:0000256" key="10">
    <source>
        <dbReference type="ARBA" id="ARBA00049714"/>
    </source>
</evidence>
<dbReference type="PANTHER" id="PTHR43073:SF2">
    <property type="entry name" value="DIHYDROPYRIMIDINE DEHYDROGENASE [NADP(+)]"/>
    <property type="match status" value="1"/>
</dbReference>
<evidence type="ECO:0000256" key="9">
    <source>
        <dbReference type="ARBA" id="ARBA00049578"/>
    </source>
</evidence>
<dbReference type="PRINTS" id="PR00469">
    <property type="entry name" value="PNDRDTASEII"/>
</dbReference>
<comment type="caution">
    <text evidence="13">The sequence shown here is derived from an EMBL/GenBank/DDBJ whole genome shotgun (WGS) entry which is preliminary data.</text>
</comment>
<evidence type="ECO:0000256" key="1">
    <source>
        <dbReference type="ARBA" id="ARBA00001917"/>
    </source>
</evidence>
<sequence length="451" mass="48251">MTELNATPDVASGRLRAEEYAENFSDLHPRLEPHEAYVEADRCYFCYDAPCMQACPTSIDIPLFIRQISTGNEIGAAKTIFEQNILGGMCARVCPTETLCEQVCVREVAEGKPVKIGELQRYATDHFMNAREKTPFERAAPTGKTVAVVGAGPAGLSCAHRLAVHGHDVTLFDARAKLGGLNEYGIASYKSVDDFAAREVDFILSIGGITVETGKRLGEGLDLADLRGRFDAVFLGIGLAGVNALGLEGEDKDNVIDAVDYIADLRQSDDLSSLPVGRRVVVIGGGMTAVDIAVQTRLLGAEEVTIAYRRGQDRMNASEYEQHLAQTNGVKILTWAQPHAIKGENGHVSAIELERTVESDGKLSGTGEIISLPADMVFKAVGQTLVASDLNGSAQAIHIERGRIVVDDERKTSLADVWAGGDCVLGGEDLTVAAVEDGKVAAESIHRALMA</sequence>
<dbReference type="Gene3D" id="3.50.50.60">
    <property type="entry name" value="FAD/NAD(P)-binding domain"/>
    <property type="match status" value="2"/>
</dbReference>
<organism evidence="13 14">
    <name type="scientific">Roseibium aestuarii</name>
    <dbReference type="NCBI Taxonomy" id="2600299"/>
    <lineage>
        <taxon>Bacteria</taxon>
        <taxon>Pseudomonadati</taxon>
        <taxon>Pseudomonadota</taxon>
        <taxon>Alphaproteobacteria</taxon>
        <taxon>Hyphomicrobiales</taxon>
        <taxon>Stappiaceae</taxon>
        <taxon>Roseibium</taxon>
    </lineage>
</organism>
<feature type="domain" description="4Fe-4S ferredoxin-type" evidence="12">
    <location>
        <begin position="34"/>
        <end position="64"/>
    </location>
</feature>
<evidence type="ECO:0000256" key="8">
    <source>
        <dbReference type="ARBA" id="ARBA00048792"/>
    </source>
</evidence>
<dbReference type="Pfam" id="PF14691">
    <property type="entry name" value="Fer4_20"/>
    <property type="match status" value="1"/>
</dbReference>
<dbReference type="InterPro" id="IPR036188">
    <property type="entry name" value="FAD/NAD-bd_sf"/>
</dbReference>
<evidence type="ECO:0000313" key="13">
    <source>
        <dbReference type="EMBL" id="MFD1697149.1"/>
    </source>
</evidence>
<dbReference type="EC" id="1.3.1.1" evidence="11"/>
<comment type="catalytic activity">
    <reaction evidence="8">
        <text>5,6-dihydrouracil + NAD(+) = uracil + NADH + H(+)</text>
        <dbReference type="Rhea" id="RHEA:20189"/>
        <dbReference type="ChEBI" id="CHEBI:15378"/>
        <dbReference type="ChEBI" id="CHEBI:15901"/>
        <dbReference type="ChEBI" id="CHEBI:17568"/>
        <dbReference type="ChEBI" id="CHEBI:57540"/>
        <dbReference type="ChEBI" id="CHEBI:57945"/>
        <dbReference type="EC" id="1.3.1.1"/>
    </reaction>
</comment>
<dbReference type="Proteomes" id="UP001597327">
    <property type="component" value="Unassembled WGS sequence"/>
</dbReference>
<dbReference type="Gene3D" id="1.10.1060.10">
    <property type="entry name" value="Alpha-helical ferredoxin"/>
    <property type="match status" value="1"/>
</dbReference>
<dbReference type="Pfam" id="PF07992">
    <property type="entry name" value="Pyr_redox_2"/>
    <property type="match status" value="1"/>
</dbReference>
<protein>
    <recommendedName>
        <fullName evidence="11">dihydrouracil dehydrogenase (NAD(+))</fullName>
        <ecNumber evidence="11">1.3.1.1</ecNumber>
    </recommendedName>
    <alternativeName>
        <fullName evidence="6">Dihydrothymine dehydrogenase</fullName>
    </alternativeName>
    <alternativeName>
        <fullName evidence="5">Dihydrouracil dehydrogenase</fullName>
    </alternativeName>
</protein>
<evidence type="ECO:0000256" key="6">
    <source>
        <dbReference type="ARBA" id="ARBA00032722"/>
    </source>
</evidence>
<keyword evidence="3" id="KW-0288">FMN</keyword>
<reference evidence="14" key="1">
    <citation type="journal article" date="2019" name="Int. J. Syst. Evol. Microbiol.">
        <title>The Global Catalogue of Microorganisms (GCM) 10K type strain sequencing project: providing services to taxonomists for standard genome sequencing and annotation.</title>
        <authorList>
            <consortium name="The Broad Institute Genomics Platform"/>
            <consortium name="The Broad Institute Genome Sequencing Center for Infectious Disease"/>
            <person name="Wu L."/>
            <person name="Ma J."/>
        </authorList>
    </citation>
    <scope>NUCLEOTIDE SEQUENCE [LARGE SCALE GENOMIC DNA]</scope>
    <source>
        <strain evidence="14">JCM 3369</strain>
    </source>
</reference>
<comment type="catalytic activity">
    <reaction evidence="7">
        <text>5,6-dihydrothymine + NAD(+) = thymine + NADH + H(+)</text>
        <dbReference type="Rhea" id="RHEA:28791"/>
        <dbReference type="ChEBI" id="CHEBI:15378"/>
        <dbReference type="ChEBI" id="CHEBI:17821"/>
        <dbReference type="ChEBI" id="CHEBI:27468"/>
        <dbReference type="ChEBI" id="CHEBI:57540"/>
        <dbReference type="ChEBI" id="CHEBI:57945"/>
        <dbReference type="EC" id="1.3.1.1"/>
    </reaction>
</comment>
<evidence type="ECO:0000256" key="2">
    <source>
        <dbReference type="ARBA" id="ARBA00022630"/>
    </source>
</evidence>
<dbReference type="EMBL" id="JBHUFA010000014">
    <property type="protein sequence ID" value="MFD1697149.1"/>
    <property type="molecule type" value="Genomic_DNA"/>
</dbReference>
<gene>
    <name evidence="13" type="ORF">ACFSC7_16645</name>
</gene>
<dbReference type="PRINTS" id="PR00368">
    <property type="entry name" value="FADPNR"/>
</dbReference>
<dbReference type="InterPro" id="IPR028261">
    <property type="entry name" value="DPD_II"/>
</dbReference>
<evidence type="ECO:0000313" key="14">
    <source>
        <dbReference type="Proteomes" id="UP001597327"/>
    </source>
</evidence>
<dbReference type="SUPFAM" id="SSF51971">
    <property type="entry name" value="Nucleotide-binding domain"/>
    <property type="match status" value="1"/>
</dbReference>
<evidence type="ECO:0000256" key="7">
    <source>
        <dbReference type="ARBA" id="ARBA00047685"/>
    </source>
</evidence>
<evidence type="ECO:0000256" key="5">
    <source>
        <dbReference type="ARBA" id="ARBA00030119"/>
    </source>
</evidence>
<dbReference type="InterPro" id="IPR023753">
    <property type="entry name" value="FAD/NAD-binding_dom"/>
</dbReference>
<keyword evidence="14" id="KW-1185">Reference proteome</keyword>
<dbReference type="SUPFAM" id="SSF46548">
    <property type="entry name" value="alpha-helical ferredoxin"/>
    <property type="match status" value="1"/>
</dbReference>
<dbReference type="PANTHER" id="PTHR43073">
    <property type="entry name" value="DIHYDROPYRIMIDINE DEHYDROGENASE [NADP(+)]"/>
    <property type="match status" value="1"/>
</dbReference>
<keyword evidence="2" id="KW-0285">Flavoprotein</keyword>
<evidence type="ECO:0000256" key="4">
    <source>
        <dbReference type="ARBA" id="ARBA00023002"/>
    </source>
</evidence>
<proteinExistence type="predicted"/>
<dbReference type="InterPro" id="IPR009051">
    <property type="entry name" value="Helical_ferredxn"/>
</dbReference>
<accession>A0ABW4JYA7</accession>
<comment type="function">
    <text evidence="9">Involved in pyrimidine base degradation. Catalyzes physiologically the reduction of uracil to 5,6-dihydrouracil (DHU) by using NADH as a specific cosubstrate. It also catalyzes the reverse reaction and the reduction of thymine to 5,6-dihydrothymine (DHT).</text>
</comment>
<comment type="cofactor">
    <cofactor evidence="1">
        <name>FMN</name>
        <dbReference type="ChEBI" id="CHEBI:58210"/>
    </cofactor>
</comment>
<dbReference type="InterPro" id="IPR017896">
    <property type="entry name" value="4Fe4S_Fe-S-bd"/>
</dbReference>
<evidence type="ECO:0000259" key="12">
    <source>
        <dbReference type="PROSITE" id="PS51379"/>
    </source>
</evidence>
<dbReference type="RefSeq" id="WP_149893967.1">
    <property type="nucleotide sequence ID" value="NZ_JBHUFA010000014.1"/>
</dbReference>
<evidence type="ECO:0000256" key="11">
    <source>
        <dbReference type="ARBA" id="ARBA00049728"/>
    </source>
</evidence>
<evidence type="ECO:0000256" key="3">
    <source>
        <dbReference type="ARBA" id="ARBA00022643"/>
    </source>
</evidence>
<comment type="subunit">
    <text evidence="10">Heterotetramer of 2 PreA and 2 PreT subunits.</text>
</comment>
<name>A0ABW4JYA7_9HYPH</name>